<keyword evidence="8" id="KW-1185">Reference proteome</keyword>
<gene>
    <name evidence="7" type="ORF">N0V83_004714</name>
</gene>
<dbReference type="EMBL" id="JAPEUY010000007">
    <property type="protein sequence ID" value="KAJ4371496.1"/>
    <property type="molecule type" value="Genomic_DNA"/>
</dbReference>
<feature type="compositionally biased region" description="Low complexity" evidence="5">
    <location>
        <begin position="168"/>
        <end position="194"/>
    </location>
</feature>
<keyword evidence="2 6" id="KW-0812">Transmembrane</keyword>
<dbReference type="GO" id="GO:0016020">
    <property type="term" value="C:membrane"/>
    <property type="evidence" value="ECO:0007669"/>
    <property type="project" value="UniProtKB-SubCell"/>
</dbReference>
<proteinExistence type="predicted"/>
<evidence type="ECO:0000313" key="8">
    <source>
        <dbReference type="Proteomes" id="UP001140560"/>
    </source>
</evidence>
<evidence type="ECO:0000256" key="1">
    <source>
        <dbReference type="ARBA" id="ARBA00004167"/>
    </source>
</evidence>
<dbReference type="Proteomes" id="UP001140560">
    <property type="component" value="Unassembled WGS sequence"/>
</dbReference>
<comment type="subcellular location">
    <subcellularLocation>
        <location evidence="1">Membrane</location>
        <topology evidence="1">Single-pass membrane protein</topology>
    </subcellularLocation>
</comment>
<keyword evidence="4 6" id="KW-0472">Membrane</keyword>
<reference evidence="7" key="1">
    <citation type="submission" date="2022-10" db="EMBL/GenBank/DDBJ databases">
        <title>Tapping the CABI collections for fungal endophytes: first genome assemblies for Collariella, Neodidymelliopsis, Ascochyta clinopodiicola, Didymella pomorum, Didymosphaeria variabile, Neocosmospora piperis and Neocucurbitaria cava.</title>
        <authorList>
            <person name="Hill R."/>
        </authorList>
    </citation>
    <scope>NUCLEOTIDE SEQUENCE</scope>
    <source>
        <strain evidence="7">IMI 356814</strain>
    </source>
</reference>
<dbReference type="OrthoDB" id="3798874at2759"/>
<dbReference type="GO" id="GO:0071944">
    <property type="term" value="C:cell periphery"/>
    <property type="evidence" value="ECO:0007669"/>
    <property type="project" value="UniProtKB-ARBA"/>
</dbReference>
<accession>A0A9W8YB63</accession>
<sequence length="290" mass="30661">MISALNSDDYTGTNGYLELLPCGRGTNNCCLWKEKCGTNGLCIDKSGNFKRQYCFDKNWKNCSSLAPVGHLQSNSNFDTIEYDKSGLVVYQCQTNVFCYGNSDCCSTNAKQYFVDPTNGDVSDATSVSSGASPSATANPTWWAVDSIAVLRATSTLSNLPTSIPTIGSMTATSSPTDDSSTSRPTSSSSESKGLSAGAGVGIGIAALAGAEALAALIWLLLRERKKRRVLQSQVGLVGSHVGDNKDDVAHQGGGGGGEYYALDSGPYVYQGGGVQQRQELEHRPGRHELL</sequence>
<evidence type="ECO:0000313" key="7">
    <source>
        <dbReference type="EMBL" id="KAJ4371496.1"/>
    </source>
</evidence>
<organism evidence="7 8">
    <name type="scientific">Neocucurbitaria cava</name>
    <dbReference type="NCBI Taxonomy" id="798079"/>
    <lineage>
        <taxon>Eukaryota</taxon>
        <taxon>Fungi</taxon>
        <taxon>Dikarya</taxon>
        <taxon>Ascomycota</taxon>
        <taxon>Pezizomycotina</taxon>
        <taxon>Dothideomycetes</taxon>
        <taxon>Pleosporomycetidae</taxon>
        <taxon>Pleosporales</taxon>
        <taxon>Pleosporineae</taxon>
        <taxon>Cucurbitariaceae</taxon>
        <taxon>Neocucurbitaria</taxon>
    </lineage>
</organism>
<protein>
    <submittedName>
        <fullName evidence="7">Uncharacterized protein</fullName>
    </submittedName>
</protein>
<dbReference type="AlphaFoldDB" id="A0A9W8YB63"/>
<evidence type="ECO:0000256" key="6">
    <source>
        <dbReference type="SAM" id="Phobius"/>
    </source>
</evidence>
<feature type="transmembrane region" description="Helical" evidence="6">
    <location>
        <begin position="196"/>
        <end position="221"/>
    </location>
</feature>
<evidence type="ECO:0000256" key="3">
    <source>
        <dbReference type="ARBA" id="ARBA00022989"/>
    </source>
</evidence>
<keyword evidence="3 6" id="KW-1133">Transmembrane helix</keyword>
<dbReference type="InterPro" id="IPR051694">
    <property type="entry name" value="Immunoregulatory_rcpt-like"/>
</dbReference>
<name>A0A9W8YB63_9PLEO</name>
<comment type="caution">
    <text evidence="7">The sequence shown here is derived from an EMBL/GenBank/DDBJ whole genome shotgun (WGS) entry which is preliminary data.</text>
</comment>
<evidence type="ECO:0000256" key="2">
    <source>
        <dbReference type="ARBA" id="ARBA00022692"/>
    </source>
</evidence>
<evidence type="ECO:0000256" key="4">
    <source>
        <dbReference type="ARBA" id="ARBA00023136"/>
    </source>
</evidence>
<dbReference type="PANTHER" id="PTHR15549">
    <property type="entry name" value="PAIRED IMMUNOGLOBULIN-LIKE TYPE 2 RECEPTOR"/>
    <property type="match status" value="1"/>
</dbReference>
<feature type="region of interest" description="Disordered" evidence="5">
    <location>
        <begin position="164"/>
        <end position="194"/>
    </location>
</feature>
<evidence type="ECO:0000256" key="5">
    <source>
        <dbReference type="SAM" id="MobiDB-lite"/>
    </source>
</evidence>